<protein>
    <submittedName>
        <fullName evidence="2">Uncharacterized protein</fullName>
    </submittedName>
</protein>
<name>A0A914H7K3_GLORO</name>
<sequence>MLALMSVKRRPSIENERSAVAVKISFRLAMISISACGCEISIRCLYTVEESSIITSMFRKPSHLQISLERLFQRE</sequence>
<accession>A0A914H7K3</accession>
<dbReference type="AlphaFoldDB" id="A0A914H7K3"/>
<evidence type="ECO:0000313" key="2">
    <source>
        <dbReference type="WBParaSite" id="Gr19_v10_g1445.t1"/>
    </source>
</evidence>
<keyword evidence="1" id="KW-1185">Reference proteome</keyword>
<reference evidence="2" key="1">
    <citation type="submission" date="2022-11" db="UniProtKB">
        <authorList>
            <consortium name="WormBaseParasite"/>
        </authorList>
    </citation>
    <scope>IDENTIFICATION</scope>
</reference>
<organism evidence="1 2">
    <name type="scientific">Globodera rostochiensis</name>
    <name type="common">Golden nematode worm</name>
    <name type="synonym">Heterodera rostochiensis</name>
    <dbReference type="NCBI Taxonomy" id="31243"/>
    <lineage>
        <taxon>Eukaryota</taxon>
        <taxon>Metazoa</taxon>
        <taxon>Ecdysozoa</taxon>
        <taxon>Nematoda</taxon>
        <taxon>Chromadorea</taxon>
        <taxon>Rhabditida</taxon>
        <taxon>Tylenchina</taxon>
        <taxon>Tylenchomorpha</taxon>
        <taxon>Tylenchoidea</taxon>
        <taxon>Heteroderidae</taxon>
        <taxon>Heteroderinae</taxon>
        <taxon>Globodera</taxon>
    </lineage>
</organism>
<proteinExistence type="predicted"/>
<evidence type="ECO:0000313" key="1">
    <source>
        <dbReference type="Proteomes" id="UP000887572"/>
    </source>
</evidence>
<dbReference type="WBParaSite" id="Gr19_v10_g1445.t1">
    <property type="protein sequence ID" value="Gr19_v10_g1445.t1"/>
    <property type="gene ID" value="Gr19_v10_g1445"/>
</dbReference>
<dbReference type="Proteomes" id="UP000887572">
    <property type="component" value="Unplaced"/>
</dbReference>